<protein>
    <recommendedName>
        <fullName evidence="4">PAS domain-containing protein</fullName>
    </recommendedName>
</protein>
<dbReference type="AlphaFoldDB" id="A0A8J5XTM1"/>
<sequence>MSAPACITREMVAPALELLGVDASRAHELCCVRTSAAAPHVIEAADDAWCAMWELPRAEAVGRTLAAIAGKHTSNARVGASIAAAAGPAGKPLERWLALHDVVNVTVRSHRRVRHDLAIGPVRDEDGGVCALVAVSLPRMPAAPAAPPSPASAACGGGGGAPLLGRLGGEPEEPLFASALLSPALRASLRAALTDVARRASVRAPRAPRAAVAAAAGSATAFYAEAEPPAPPRLTPSAPRLKRRYAHSAPSDDSDDGDAGACSPPVPLTLPRALADMRPTRGSGGGGGAAAGAGGGAGRVGGDEEEEEQSPVLRSALEPGGSADKALGARLTAVERRGPLFVELLGAEAACASLREALSGLALDAEPRARRALTFRFLRLGHAPNAPRTRRRLHG</sequence>
<comment type="caution">
    <text evidence="2">The sequence shown here is derived from an EMBL/GenBank/DDBJ whole genome shotgun (WGS) entry which is preliminary data.</text>
</comment>
<gene>
    <name evidence="2" type="ORF">KFE25_006752</name>
</gene>
<dbReference type="Proteomes" id="UP000751190">
    <property type="component" value="Unassembled WGS sequence"/>
</dbReference>
<evidence type="ECO:0008006" key="4">
    <source>
        <dbReference type="Google" id="ProtNLM"/>
    </source>
</evidence>
<evidence type="ECO:0000313" key="2">
    <source>
        <dbReference type="EMBL" id="KAG8467700.1"/>
    </source>
</evidence>
<feature type="compositionally biased region" description="Gly residues" evidence="1">
    <location>
        <begin position="282"/>
        <end position="300"/>
    </location>
</feature>
<feature type="region of interest" description="Disordered" evidence="1">
    <location>
        <begin position="226"/>
        <end position="321"/>
    </location>
</feature>
<accession>A0A8J5XTM1</accession>
<organism evidence="2 3">
    <name type="scientific">Diacronema lutheri</name>
    <name type="common">Unicellular marine alga</name>
    <name type="synonym">Monochrysis lutheri</name>
    <dbReference type="NCBI Taxonomy" id="2081491"/>
    <lineage>
        <taxon>Eukaryota</taxon>
        <taxon>Haptista</taxon>
        <taxon>Haptophyta</taxon>
        <taxon>Pavlovophyceae</taxon>
        <taxon>Pavlovales</taxon>
        <taxon>Pavlovaceae</taxon>
        <taxon>Diacronema</taxon>
    </lineage>
</organism>
<name>A0A8J5XTM1_DIALT</name>
<proteinExistence type="predicted"/>
<reference evidence="2" key="1">
    <citation type="submission" date="2021-05" db="EMBL/GenBank/DDBJ databases">
        <title>The genome of the haptophyte Pavlova lutheri (Diacronema luteri, Pavlovales) - a model for lipid biosynthesis in eukaryotic algae.</title>
        <authorList>
            <person name="Hulatt C.J."/>
            <person name="Posewitz M.C."/>
        </authorList>
    </citation>
    <scope>NUCLEOTIDE SEQUENCE</scope>
    <source>
        <strain evidence="2">NIVA-4/92</strain>
    </source>
</reference>
<evidence type="ECO:0000256" key="1">
    <source>
        <dbReference type="SAM" id="MobiDB-lite"/>
    </source>
</evidence>
<dbReference type="EMBL" id="JAGTXO010000005">
    <property type="protein sequence ID" value="KAG8467700.1"/>
    <property type="molecule type" value="Genomic_DNA"/>
</dbReference>
<evidence type="ECO:0000313" key="3">
    <source>
        <dbReference type="Proteomes" id="UP000751190"/>
    </source>
</evidence>
<keyword evidence="3" id="KW-1185">Reference proteome</keyword>